<dbReference type="InterPro" id="IPR011050">
    <property type="entry name" value="Pectin_lyase_fold/virulence"/>
</dbReference>
<dbReference type="InterPro" id="IPR024535">
    <property type="entry name" value="RHGA/B-epi-like_pectate_lyase"/>
</dbReference>
<keyword evidence="8" id="KW-0119">Carbohydrate metabolism</keyword>
<dbReference type="Proteomes" id="UP001303115">
    <property type="component" value="Unassembled WGS sequence"/>
</dbReference>
<keyword evidence="9 12" id="KW-0326">Glycosidase</keyword>
<dbReference type="GO" id="GO:0005576">
    <property type="term" value="C:extracellular region"/>
    <property type="evidence" value="ECO:0007669"/>
    <property type="project" value="UniProtKB-SubCell"/>
</dbReference>
<gene>
    <name evidence="15" type="ORF">C8A01DRAFT_35571</name>
</gene>
<dbReference type="PANTHER" id="PTHR31736">
    <property type="match status" value="1"/>
</dbReference>
<protein>
    <submittedName>
        <fullName evidence="15">Pectin lyase fold/virulence factor</fullName>
    </submittedName>
</protein>
<dbReference type="PANTHER" id="PTHR31736:SF19">
    <property type="entry name" value="PECTIN LYASE SUPERFAMILY PROTEIN-RELATED"/>
    <property type="match status" value="1"/>
</dbReference>
<evidence type="ECO:0000256" key="1">
    <source>
        <dbReference type="ARBA" id="ARBA00004613"/>
    </source>
</evidence>
<dbReference type="Gene3D" id="2.160.20.10">
    <property type="entry name" value="Single-stranded right-handed beta-helix, Pectin lyase-like"/>
    <property type="match status" value="1"/>
</dbReference>
<comment type="caution">
    <text evidence="15">The sequence shown here is derived from an EMBL/GenBank/DDBJ whole genome shotgun (WGS) entry which is preliminary data.</text>
</comment>
<keyword evidence="7" id="KW-0325">Glycoprotein</keyword>
<evidence type="ECO:0000256" key="4">
    <source>
        <dbReference type="ARBA" id="ARBA00022729"/>
    </source>
</evidence>
<comment type="similarity">
    <text evidence="2 12">Belongs to the glycosyl hydrolase 28 family.</text>
</comment>
<evidence type="ECO:0000256" key="2">
    <source>
        <dbReference type="ARBA" id="ARBA00008834"/>
    </source>
</evidence>
<evidence type="ECO:0000256" key="3">
    <source>
        <dbReference type="ARBA" id="ARBA00022525"/>
    </source>
</evidence>
<evidence type="ECO:0000256" key="11">
    <source>
        <dbReference type="ARBA" id="ARBA00023326"/>
    </source>
</evidence>
<organism evidence="15 16">
    <name type="scientific">Parachaetomium inaequale</name>
    <dbReference type="NCBI Taxonomy" id="2588326"/>
    <lineage>
        <taxon>Eukaryota</taxon>
        <taxon>Fungi</taxon>
        <taxon>Dikarya</taxon>
        <taxon>Ascomycota</taxon>
        <taxon>Pezizomycotina</taxon>
        <taxon>Sordariomycetes</taxon>
        <taxon>Sordariomycetidae</taxon>
        <taxon>Sordariales</taxon>
        <taxon>Chaetomiaceae</taxon>
        <taxon>Parachaetomium</taxon>
    </lineage>
</organism>
<keyword evidence="3" id="KW-0964">Secreted</keyword>
<evidence type="ECO:0000256" key="6">
    <source>
        <dbReference type="ARBA" id="ARBA00023157"/>
    </source>
</evidence>
<keyword evidence="16" id="KW-1185">Reference proteome</keyword>
<dbReference type="AlphaFoldDB" id="A0AAN6SRH6"/>
<evidence type="ECO:0000256" key="5">
    <source>
        <dbReference type="ARBA" id="ARBA00022801"/>
    </source>
</evidence>
<dbReference type="InterPro" id="IPR012334">
    <property type="entry name" value="Pectin_lyas_fold"/>
</dbReference>
<keyword evidence="4 13" id="KW-0732">Signal</keyword>
<dbReference type="InterPro" id="IPR000743">
    <property type="entry name" value="Glyco_hydro_28"/>
</dbReference>
<dbReference type="GO" id="GO:0000272">
    <property type="term" value="P:polysaccharide catabolic process"/>
    <property type="evidence" value="ECO:0007669"/>
    <property type="project" value="UniProtKB-KW"/>
</dbReference>
<dbReference type="GO" id="GO:0071555">
    <property type="term" value="P:cell wall organization"/>
    <property type="evidence" value="ECO:0007669"/>
    <property type="project" value="UniProtKB-KW"/>
</dbReference>
<dbReference type="Pfam" id="PF12708">
    <property type="entry name" value="Pect-lyase_RHGA_epim"/>
    <property type="match status" value="1"/>
</dbReference>
<evidence type="ECO:0000256" key="8">
    <source>
        <dbReference type="ARBA" id="ARBA00023277"/>
    </source>
</evidence>
<evidence type="ECO:0000313" key="16">
    <source>
        <dbReference type="Proteomes" id="UP001303115"/>
    </source>
</evidence>
<feature type="chain" id="PRO_5042830429" evidence="13">
    <location>
        <begin position="19"/>
        <end position="455"/>
    </location>
</feature>
<name>A0AAN6SRH6_9PEZI</name>
<evidence type="ECO:0000256" key="7">
    <source>
        <dbReference type="ARBA" id="ARBA00023180"/>
    </source>
</evidence>
<proteinExistence type="inferred from homology"/>
<evidence type="ECO:0000256" key="9">
    <source>
        <dbReference type="ARBA" id="ARBA00023295"/>
    </source>
</evidence>
<dbReference type="Pfam" id="PF00295">
    <property type="entry name" value="Glyco_hydro_28"/>
    <property type="match status" value="1"/>
</dbReference>
<sequence>MRGALLLSAWLAPADVLAQLPGPVGPKVDFQAKAKQKTCDITKYGAKADGKTDVGPAIMKAWRDCSNGGLVYIPPGTYAQKSDVVLKNGKSSAVQLDGVIERHYEGDYHMILVRGCEDFEFFSGNSKGAILGYGYQYLKDGKYGIRLVRFQNVRDFSVHGFAAIDFPSYYFVFDTVENGEIYNMIARGVVELGMTDGFDIWGKNIWAHDIEVTNGDECVTVKSPARNFLIENIYCNLSGGTAIGSLGRDTDVKDIHYRNLYMNEADACYLKTNGGDGSVSNVLWEKVIVHRGPYPLAVNAAWGPNRGSTGVQVSNLTFRDWHGEAIDPKRPVIRFDCDPNMPCHGVTLDNVNLWADNGDEVVWSCQHAYGSGACLRQAGSAKNRLRYQVAATVTEKPNHVAPTMPADFKKPPPSDAPFTIPPVPTTFYPGATPVSTLLNLKGSGGQNRRRCGGQK</sequence>
<keyword evidence="15" id="KW-0456">Lyase</keyword>
<evidence type="ECO:0000259" key="14">
    <source>
        <dbReference type="Pfam" id="PF12708"/>
    </source>
</evidence>
<feature type="signal peptide" evidence="13">
    <location>
        <begin position="1"/>
        <end position="18"/>
    </location>
</feature>
<keyword evidence="11" id="KW-0624">Polysaccharide degradation</keyword>
<keyword evidence="5 12" id="KW-0378">Hydrolase</keyword>
<dbReference type="GO" id="GO:0004650">
    <property type="term" value="F:polygalacturonase activity"/>
    <property type="evidence" value="ECO:0007669"/>
    <property type="project" value="InterPro"/>
</dbReference>
<evidence type="ECO:0000256" key="10">
    <source>
        <dbReference type="ARBA" id="ARBA00023316"/>
    </source>
</evidence>
<evidence type="ECO:0000313" key="15">
    <source>
        <dbReference type="EMBL" id="KAK4040429.1"/>
    </source>
</evidence>
<evidence type="ECO:0000256" key="12">
    <source>
        <dbReference type="RuleBase" id="RU361169"/>
    </source>
</evidence>
<dbReference type="EMBL" id="MU854377">
    <property type="protein sequence ID" value="KAK4040429.1"/>
    <property type="molecule type" value="Genomic_DNA"/>
</dbReference>
<keyword evidence="10" id="KW-0961">Cell wall biogenesis/degradation</keyword>
<evidence type="ECO:0000256" key="13">
    <source>
        <dbReference type="SAM" id="SignalP"/>
    </source>
</evidence>
<dbReference type="SUPFAM" id="SSF51126">
    <property type="entry name" value="Pectin lyase-like"/>
    <property type="match status" value="1"/>
</dbReference>
<dbReference type="GO" id="GO:0046576">
    <property type="term" value="F:rhamnogalacturonan alpha-L-rhamnopyranosyl-(1-&gt;4)-alpha-D-galactopyranosyluronide lyase activity"/>
    <property type="evidence" value="ECO:0007669"/>
    <property type="project" value="UniProtKB-ARBA"/>
</dbReference>
<keyword evidence="6" id="KW-1015">Disulfide bond</keyword>
<comment type="subcellular location">
    <subcellularLocation>
        <location evidence="1">Secreted</location>
    </subcellularLocation>
</comment>
<accession>A0AAN6SRH6</accession>
<feature type="domain" description="Rhamnogalacturonase A/B/Epimerase-like pectate lyase" evidence="14">
    <location>
        <begin position="41"/>
        <end position="88"/>
    </location>
</feature>
<reference evidence="16" key="1">
    <citation type="journal article" date="2023" name="Mol. Phylogenet. Evol.">
        <title>Genome-scale phylogeny and comparative genomics of the fungal order Sordariales.</title>
        <authorList>
            <person name="Hensen N."/>
            <person name="Bonometti L."/>
            <person name="Westerberg I."/>
            <person name="Brannstrom I.O."/>
            <person name="Guillou S."/>
            <person name="Cros-Aarteil S."/>
            <person name="Calhoun S."/>
            <person name="Haridas S."/>
            <person name="Kuo A."/>
            <person name="Mondo S."/>
            <person name="Pangilinan J."/>
            <person name="Riley R."/>
            <person name="LaButti K."/>
            <person name="Andreopoulos B."/>
            <person name="Lipzen A."/>
            <person name="Chen C."/>
            <person name="Yan M."/>
            <person name="Daum C."/>
            <person name="Ng V."/>
            <person name="Clum A."/>
            <person name="Steindorff A."/>
            <person name="Ohm R.A."/>
            <person name="Martin F."/>
            <person name="Silar P."/>
            <person name="Natvig D.O."/>
            <person name="Lalanne C."/>
            <person name="Gautier V."/>
            <person name="Ament-Velasquez S.L."/>
            <person name="Kruys A."/>
            <person name="Hutchinson M.I."/>
            <person name="Powell A.J."/>
            <person name="Barry K."/>
            <person name="Miller A.N."/>
            <person name="Grigoriev I.V."/>
            <person name="Debuchy R."/>
            <person name="Gladieux P."/>
            <person name="Hiltunen Thoren M."/>
            <person name="Johannesson H."/>
        </authorList>
    </citation>
    <scope>NUCLEOTIDE SEQUENCE [LARGE SCALE GENOMIC DNA]</scope>
    <source>
        <strain evidence="16">CBS 284.82</strain>
    </source>
</reference>